<dbReference type="EMBL" id="CAJVQB010014791">
    <property type="protein sequence ID" value="CAG8770741.1"/>
    <property type="molecule type" value="Genomic_DNA"/>
</dbReference>
<evidence type="ECO:0000256" key="2">
    <source>
        <dbReference type="SAM" id="MobiDB-lite"/>
    </source>
</evidence>
<feature type="coiled-coil region" evidence="1">
    <location>
        <begin position="119"/>
        <end position="164"/>
    </location>
</feature>
<feature type="compositionally biased region" description="Basic and acidic residues" evidence="2">
    <location>
        <begin position="7"/>
        <end position="20"/>
    </location>
</feature>
<reference evidence="3 4" key="1">
    <citation type="submission" date="2021-06" db="EMBL/GenBank/DDBJ databases">
        <authorList>
            <person name="Kallberg Y."/>
            <person name="Tangrot J."/>
            <person name="Rosling A."/>
        </authorList>
    </citation>
    <scope>NUCLEOTIDE SEQUENCE [LARGE SCALE GENOMIC DNA]</scope>
    <source>
        <strain evidence="3 4">120-4 pot B 10/14</strain>
    </source>
</reference>
<feature type="region of interest" description="Disordered" evidence="2">
    <location>
        <begin position="1"/>
        <end position="39"/>
    </location>
</feature>
<proteinExistence type="predicted"/>
<name>A0ABN7VGY0_GIGMA</name>
<keyword evidence="4" id="KW-1185">Reference proteome</keyword>
<feature type="non-terminal residue" evidence="3">
    <location>
        <position position="1"/>
    </location>
</feature>
<evidence type="ECO:0000256" key="1">
    <source>
        <dbReference type="SAM" id="Coils"/>
    </source>
</evidence>
<gene>
    <name evidence="3" type="ORF">GMARGA_LOCUS18491</name>
</gene>
<evidence type="ECO:0000313" key="3">
    <source>
        <dbReference type="EMBL" id="CAG8770741.1"/>
    </source>
</evidence>
<evidence type="ECO:0000313" key="4">
    <source>
        <dbReference type="Proteomes" id="UP000789901"/>
    </source>
</evidence>
<sequence>APVAKNPPKEEHKVVPKESSPDDSAQVSSSLTSENDLKKSKDGYIGANLSVSSINFSRSDFLLDVLSIEEALFFTAQSSSSYNRTELENLLSQANQDREIAIECGNRLANKCSVLDKDNKRIQCNLKQSNKDKEKLSKHAYQLIEEIKRLSSELDNELASKINEIEYLSALCLASQKTKDILDPVVMGGVEKNTQSEEQSFISNSGDTTESKSLAKYFKSKKKMEAEINDTSLTNRESLTNDISNIKNETLPIITNKQDSESLIQDIT</sequence>
<comment type="caution">
    <text evidence="3">The sequence shown here is derived from an EMBL/GenBank/DDBJ whole genome shotgun (WGS) entry which is preliminary data.</text>
</comment>
<keyword evidence="1" id="KW-0175">Coiled coil</keyword>
<organism evidence="3 4">
    <name type="scientific">Gigaspora margarita</name>
    <dbReference type="NCBI Taxonomy" id="4874"/>
    <lineage>
        <taxon>Eukaryota</taxon>
        <taxon>Fungi</taxon>
        <taxon>Fungi incertae sedis</taxon>
        <taxon>Mucoromycota</taxon>
        <taxon>Glomeromycotina</taxon>
        <taxon>Glomeromycetes</taxon>
        <taxon>Diversisporales</taxon>
        <taxon>Gigasporaceae</taxon>
        <taxon>Gigaspora</taxon>
    </lineage>
</organism>
<dbReference type="Proteomes" id="UP000789901">
    <property type="component" value="Unassembled WGS sequence"/>
</dbReference>
<accession>A0ABN7VGY0</accession>
<protein>
    <submittedName>
        <fullName evidence="3">20732_t:CDS:1</fullName>
    </submittedName>
</protein>